<dbReference type="Proteomes" id="UP001597393">
    <property type="component" value="Unassembled WGS sequence"/>
</dbReference>
<evidence type="ECO:0000313" key="1">
    <source>
        <dbReference type="EMBL" id="MFD2597352.1"/>
    </source>
</evidence>
<dbReference type="RefSeq" id="WP_380866455.1">
    <property type="nucleotide sequence ID" value="NZ_JBHUMA010000003.1"/>
</dbReference>
<evidence type="ECO:0000313" key="2">
    <source>
        <dbReference type="Proteomes" id="UP001597393"/>
    </source>
</evidence>
<comment type="caution">
    <text evidence="1">The sequence shown here is derived from an EMBL/GenBank/DDBJ whole genome shotgun (WGS) entry which is preliminary data.</text>
</comment>
<name>A0ABW5NHI8_9SPHI</name>
<sequence length="78" mass="9004">MTFKELIEKHRDKLNMVGISYHMYPNLTQNTAKTKLSNKLSELQVGSGKQRILPRDEDAARKALLSLKDDLTKFIDQE</sequence>
<proteinExistence type="predicted"/>
<reference evidence="2" key="1">
    <citation type="journal article" date="2019" name="Int. J. Syst. Evol. Microbiol.">
        <title>The Global Catalogue of Microorganisms (GCM) 10K type strain sequencing project: providing services to taxonomists for standard genome sequencing and annotation.</title>
        <authorList>
            <consortium name="The Broad Institute Genomics Platform"/>
            <consortium name="The Broad Institute Genome Sequencing Center for Infectious Disease"/>
            <person name="Wu L."/>
            <person name="Ma J."/>
        </authorList>
    </citation>
    <scope>NUCLEOTIDE SEQUENCE [LARGE SCALE GENOMIC DNA]</scope>
    <source>
        <strain evidence="2">KCTC 42248</strain>
    </source>
</reference>
<gene>
    <name evidence="1" type="ORF">ACFSQ3_00195</name>
</gene>
<keyword evidence="2" id="KW-1185">Reference proteome</keyword>
<organism evidence="1 2">
    <name type="scientific">Sphingobacterium corticis</name>
    <dbReference type="NCBI Taxonomy" id="1812823"/>
    <lineage>
        <taxon>Bacteria</taxon>
        <taxon>Pseudomonadati</taxon>
        <taxon>Bacteroidota</taxon>
        <taxon>Sphingobacteriia</taxon>
        <taxon>Sphingobacteriales</taxon>
        <taxon>Sphingobacteriaceae</taxon>
        <taxon>Sphingobacterium</taxon>
    </lineage>
</organism>
<dbReference type="EMBL" id="JBHUMA010000003">
    <property type="protein sequence ID" value="MFD2597352.1"/>
    <property type="molecule type" value="Genomic_DNA"/>
</dbReference>
<accession>A0ABW5NHI8</accession>
<protein>
    <submittedName>
        <fullName evidence="1">Uncharacterized protein</fullName>
    </submittedName>
</protein>